<feature type="compositionally biased region" description="Polar residues" evidence="1">
    <location>
        <begin position="872"/>
        <end position="886"/>
    </location>
</feature>
<evidence type="ECO:0000313" key="3">
    <source>
        <dbReference type="Proteomes" id="UP001151760"/>
    </source>
</evidence>
<reference evidence="2" key="1">
    <citation type="journal article" date="2022" name="Int. J. Mol. Sci.">
        <title>Draft Genome of Tanacetum Coccineum: Genomic Comparison of Closely Related Tanacetum-Family Plants.</title>
        <authorList>
            <person name="Yamashiro T."/>
            <person name="Shiraishi A."/>
            <person name="Nakayama K."/>
            <person name="Satake H."/>
        </authorList>
    </citation>
    <scope>NUCLEOTIDE SEQUENCE</scope>
</reference>
<evidence type="ECO:0008006" key="4">
    <source>
        <dbReference type="Google" id="ProtNLM"/>
    </source>
</evidence>
<gene>
    <name evidence="2" type="ORF">Tco_0748118</name>
</gene>
<sequence length="1173" mass="133770">MVDRLKLDEDPLGIPIDQTCFRSIVSSLMYLTASKPDLVFTVCMCARYQASPTKKHLKALKQVFRYLRGTINWGLWYPKDIAMALTAYADADHADCQDTRRNTLDKVENGVVELYFVTTEYQVADVFTKALLRERFEFLLSQLGMKSMTLETLKRLPEDNMANENVPAPAPTRFDDQILPFAAWVPIGKSNFFWNTLTYEAKTRAYSFQLDETRFVLDDNLLRETLEITPIDQAHQFVLPPSCDAIMDFVNELGYTEEIHFVSRMAVNNLPRYAVLQMLWGIITSTNVDYAELMWEEFVQAMQTFLVDKANLSTSPQKGKKTKPHVIIYYRFTKLIICHLGRTHNIHQRSVSLFHLAEEDHRHGNLKFIPKGEEDEVFGMQIPKEIITNNIRNPPYYNAYMEMVAKHDQKTTAEEGGKKKSATKADKSKKPIIAKQFKPKPVKEKSSKPAPAPKPKMSLESFQAQGQAHVGDVAIQEPVAEATRPLSVVEGKGKAIATEEQAAQSLLALHTPKRRSITDQFIFQRRTSAIEEASTGPSTQPQDDASENIVCDSPSPTDAKTGANTDKTNSEGDTEILQIGEEQGEDVDNQVNLEEKTAELDQGQAGSDPDLGQSYVALAGPNPKPMHDEFIATVYPQVHESLKHTTKEHVQMDNPRSSTGTLSSMKNLDNFNFDDQFIAYKSKIHQKRIRFRLSAPPLSTPVIDLSPPKLVSTPTVFTATTTTTTTTLPLPPPPQQQSITDSELAARNLGSRVFTLELRDLPHKINQTINYVVKEAVHVAFQAPLRDRFRELPEADMKEILHQRMFESGSYKTHPEHVALYEALEASMERANRDEFLAEKDKSRKRGRDDQDPHPPPPNSYLSKKKRHDSDASGSKQPPAPQSSAWKTFDTREAPSSSSKQQTVKTRPDWLKLVIEEDRPASPKPDWNGDMSLFINWFSKRIGKKKLSNADLEGPAFDLVNPEGHRVVPDVSKPLPLGGPPGQWFKRKEFYITRHSAPTDRSTDRSHMRILSVVSLRLFFTDLTIKNTRSQKLTSNICILMILKTCTYFIFKDASYFLFKEDYTIVSKPRAVIYKDRNDQKKMMRETEVHKFSDGTLNTILDKLDHMVKDFKMFKYNPGMETRVWSEDDRKRSKEFMELIERRLKISRIFRSLESFVAGRLRDVDYRLIQRTE</sequence>
<dbReference type="PANTHER" id="PTHR11439:SF509">
    <property type="entry name" value="RNA-DIRECTED DNA POLYMERASE"/>
    <property type="match status" value="1"/>
</dbReference>
<accession>A0ABQ4YXF2</accession>
<dbReference type="Proteomes" id="UP001151760">
    <property type="component" value="Unassembled WGS sequence"/>
</dbReference>
<proteinExistence type="predicted"/>
<name>A0ABQ4YXF2_9ASTR</name>
<reference evidence="2" key="2">
    <citation type="submission" date="2022-01" db="EMBL/GenBank/DDBJ databases">
        <authorList>
            <person name="Yamashiro T."/>
            <person name="Shiraishi A."/>
            <person name="Satake H."/>
            <person name="Nakayama K."/>
        </authorList>
    </citation>
    <scope>NUCLEOTIDE SEQUENCE</scope>
</reference>
<feature type="compositionally biased region" description="Polar residues" evidence="1">
    <location>
        <begin position="894"/>
        <end position="905"/>
    </location>
</feature>
<feature type="compositionally biased region" description="Basic and acidic residues" evidence="1">
    <location>
        <begin position="838"/>
        <end position="853"/>
    </location>
</feature>
<keyword evidence="3" id="KW-1185">Reference proteome</keyword>
<dbReference type="EMBL" id="BQNB010010758">
    <property type="protein sequence ID" value="GJS81577.1"/>
    <property type="molecule type" value="Genomic_DNA"/>
</dbReference>
<feature type="compositionally biased region" description="Polar residues" evidence="1">
    <location>
        <begin position="554"/>
        <end position="567"/>
    </location>
</feature>
<organism evidence="2 3">
    <name type="scientific">Tanacetum coccineum</name>
    <dbReference type="NCBI Taxonomy" id="301880"/>
    <lineage>
        <taxon>Eukaryota</taxon>
        <taxon>Viridiplantae</taxon>
        <taxon>Streptophyta</taxon>
        <taxon>Embryophyta</taxon>
        <taxon>Tracheophyta</taxon>
        <taxon>Spermatophyta</taxon>
        <taxon>Magnoliopsida</taxon>
        <taxon>eudicotyledons</taxon>
        <taxon>Gunneridae</taxon>
        <taxon>Pentapetalae</taxon>
        <taxon>asterids</taxon>
        <taxon>campanulids</taxon>
        <taxon>Asterales</taxon>
        <taxon>Asteraceae</taxon>
        <taxon>Asteroideae</taxon>
        <taxon>Anthemideae</taxon>
        <taxon>Anthemidinae</taxon>
        <taxon>Tanacetum</taxon>
    </lineage>
</organism>
<feature type="region of interest" description="Disordered" evidence="1">
    <location>
        <begin position="410"/>
        <end position="458"/>
    </location>
</feature>
<evidence type="ECO:0000256" key="1">
    <source>
        <dbReference type="SAM" id="MobiDB-lite"/>
    </source>
</evidence>
<protein>
    <recommendedName>
        <fullName evidence="4">Retrovirus-related Pol polyprotein from transposon TNT 1-94</fullName>
    </recommendedName>
</protein>
<dbReference type="PANTHER" id="PTHR11439">
    <property type="entry name" value="GAG-POL-RELATED RETROTRANSPOSON"/>
    <property type="match status" value="1"/>
</dbReference>
<feature type="compositionally biased region" description="Basic and acidic residues" evidence="1">
    <location>
        <begin position="410"/>
        <end position="429"/>
    </location>
</feature>
<feature type="region of interest" description="Disordered" evidence="1">
    <location>
        <begin position="531"/>
        <end position="572"/>
    </location>
</feature>
<feature type="region of interest" description="Disordered" evidence="1">
    <location>
        <begin position="838"/>
        <end position="906"/>
    </location>
</feature>
<evidence type="ECO:0000313" key="2">
    <source>
        <dbReference type="EMBL" id="GJS81577.1"/>
    </source>
</evidence>
<comment type="caution">
    <text evidence="2">The sequence shown here is derived from an EMBL/GenBank/DDBJ whole genome shotgun (WGS) entry which is preliminary data.</text>
</comment>